<dbReference type="EMBL" id="CAJNNV010022565">
    <property type="protein sequence ID" value="CAE8608186.1"/>
    <property type="molecule type" value="Genomic_DNA"/>
</dbReference>
<evidence type="ECO:0000313" key="3">
    <source>
        <dbReference type="Proteomes" id="UP000626109"/>
    </source>
</evidence>
<dbReference type="AlphaFoldDB" id="A0A813LBM8"/>
<name>A0A813LBM8_POLGL</name>
<feature type="non-terminal residue" evidence="2">
    <location>
        <position position="1"/>
    </location>
</feature>
<gene>
    <name evidence="1" type="ORF">PGLA1383_LOCUS26067</name>
    <name evidence="2" type="ORF">PGLA2088_LOCUS44283</name>
</gene>
<accession>A0A813LBM8</accession>
<dbReference type="Proteomes" id="UP000654075">
    <property type="component" value="Unassembled WGS sequence"/>
</dbReference>
<keyword evidence="4" id="KW-1185">Reference proteome</keyword>
<protein>
    <submittedName>
        <fullName evidence="2">Uncharacterized protein</fullName>
    </submittedName>
</protein>
<evidence type="ECO:0000313" key="1">
    <source>
        <dbReference type="EMBL" id="CAE8608186.1"/>
    </source>
</evidence>
<evidence type="ECO:0000313" key="2">
    <source>
        <dbReference type="EMBL" id="CAE8725794.1"/>
    </source>
</evidence>
<proteinExistence type="predicted"/>
<sequence>SRITQAALLLLHDQLKVLQKQPLMTLSEVSDLLRAVCEELNEMTTDLAQAWRRSKPGQAAPSWKLELIALQELEAIGWDFQANRVQMLNTGSSFFASLQLFCSGSQHSSYARPPAVGQVSKALTGMQGRFATM</sequence>
<organism evidence="2 3">
    <name type="scientific">Polarella glacialis</name>
    <name type="common">Dinoflagellate</name>
    <dbReference type="NCBI Taxonomy" id="89957"/>
    <lineage>
        <taxon>Eukaryota</taxon>
        <taxon>Sar</taxon>
        <taxon>Alveolata</taxon>
        <taxon>Dinophyceae</taxon>
        <taxon>Suessiales</taxon>
        <taxon>Suessiaceae</taxon>
        <taxon>Polarella</taxon>
    </lineage>
</organism>
<comment type="caution">
    <text evidence="2">The sequence shown here is derived from an EMBL/GenBank/DDBJ whole genome shotgun (WGS) entry which is preliminary data.</text>
</comment>
<dbReference type="EMBL" id="CAJNNW010035118">
    <property type="protein sequence ID" value="CAE8725794.1"/>
    <property type="molecule type" value="Genomic_DNA"/>
</dbReference>
<evidence type="ECO:0000313" key="4">
    <source>
        <dbReference type="Proteomes" id="UP000654075"/>
    </source>
</evidence>
<reference evidence="2" key="1">
    <citation type="submission" date="2021-02" db="EMBL/GenBank/DDBJ databases">
        <authorList>
            <person name="Dougan E. K."/>
            <person name="Rhodes N."/>
            <person name="Thang M."/>
            <person name="Chan C."/>
        </authorList>
    </citation>
    <scope>NUCLEOTIDE SEQUENCE</scope>
</reference>
<dbReference type="Proteomes" id="UP000626109">
    <property type="component" value="Unassembled WGS sequence"/>
</dbReference>